<accession>A0ABV8H9Y8</accession>
<dbReference type="RefSeq" id="WP_290233754.1">
    <property type="nucleotide sequence ID" value="NZ_JAUFPZ010000002.1"/>
</dbReference>
<comment type="caution">
    <text evidence="1">The sequence shown here is derived from an EMBL/GenBank/DDBJ whole genome shotgun (WGS) entry which is preliminary data.</text>
</comment>
<dbReference type="Proteomes" id="UP001595793">
    <property type="component" value="Unassembled WGS sequence"/>
</dbReference>
<sequence>MRNLVLIYISRLLLLLLPFGQILWSAHLVLEEHANSFEVNDLKFEKVSSPHWCSDFLHGEHRGLLPNSISEEELISILVKKRTYLDVSSYTKTSDYLRFYVRGPPVWSI</sequence>
<reference evidence="2" key="1">
    <citation type="journal article" date="2019" name="Int. J. Syst. Evol. Microbiol.">
        <title>The Global Catalogue of Microorganisms (GCM) 10K type strain sequencing project: providing services to taxonomists for standard genome sequencing and annotation.</title>
        <authorList>
            <consortium name="The Broad Institute Genomics Platform"/>
            <consortium name="The Broad Institute Genome Sequencing Center for Infectious Disease"/>
            <person name="Wu L."/>
            <person name="Ma J."/>
        </authorList>
    </citation>
    <scope>NUCLEOTIDE SEQUENCE [LARGE SCALE GENOMIC DNA]</scope>
    <source>
        <strain evidence="2">CECT 9128</strain>
    </source>
</reference>
<evidence type="ECO:0000313" key="1">
    <source>
        <dbReference type="EMBL" id="MFC4027609.1"/>
    </source>
</evidence>
<evidence type="ECO:0000313" key="2">
    <source>
        <dbReference type="Proteomes" id="UP001595793"/>
    </source>
</evidence>
<proteinExistence type="predicted"/>
<organism evidence="1 2">
    <name type="scientific">Zunongwangia endophytica</name>
    <dbReference type="NCBI Taxonomy" id="1808945"/>
    <lineage>
        <taxon>Bacteria</taxon>
        <taxon>Pseudomonadati</taxon>
        <taxon>Bacteroidota</taxon>
        <taxon>Flavobacteriia</taxon>
        <taxon>Flavobacteriales</taxon>
        <taxon>Flavobacteriaceae</taxon>
        <taxon>Zunongwangia</taxon>
    </lineage>
</organism>
<name>A0ABV8H9Y8_9FLAO</name>
<gene>
    <name evidence="1" type="ORF">ACFOS1_09370</name>
</gene>
<protein>
    <submittedName>
        <fullName evidence="1">Uncharacterized protein</fullName>
    </submittedName>
</protein>
<keyword evidence="2" id="KW-1185">Reference proteome</keyword>
<dbReference type="EMBL" id="JBHSAS010000006">
    <property type="protein sequence ID" value="MFC4027609.1"/>
    <property type="molecule type" value="Genomic_DNA"/>
</dbReference>